<organism evidence="2 3">
    <name type="scientific">Bremerella cremea</name>
    <dbReference type="NCBI Taxonomy" id="1031537"/>
    <lineage>
        <taxon>Bacteria</taxon>
        <taxon>Pseudomonadati</taxon>
        <taxon>Planctomycetota</taxon>
        <taxon>Planctomycetia</taxon>
        <taxon>Pirellulales</taxon>
        <taxon>Pirellulaceae</taxon>
        <taxon>Bremerella</taxon>
    </lineage>
</organism>
<reference evidence="2 3" key="1">
    <citation type="submission" date="2018-07" db="EMBL/GenBank/DDBJ databases">
        <title>Comparative genomes isolates from brazilian mangrove.</title>
        <authorList>
            <person name="De Araujo J.E."/>
            <person name="Taketani R.G."/>
            <person name="Silva M.C.P."/>
            <person name="Lourenco M.V."/>
            <person name="Oliveira V.M."/>
            <person name="Andreote F.D."/>
        </authorList>
    </citation>
    <scope>NUCLEOTIDE SEQUENCE [LARGE SCALE GENOMIC DNA]</scope>
    <source>
        <strain evidence="2 3">HEX PRIS-MGV</strain>
    </source>
</reference>
<proteinExistence type="predicted"/>
<protein>
    <submittedName>
        <fullName evidence="2">Uncharacterized protein</fullName>
    </submittedName>
</protein>
<dbReference type="Proteomes" id="UP000253562">
    <property type="component" value="Unassembled WGS sequence"/>
</dbReference>
<comment type="caution">
    <text evidence="2">The sequence shown here is derived from an EMBL/GenBank/DDBJ whole genome shotgun (WGS) entry which is preliminary data.</text>
</comment>
<evidence type="ECO:0000256" key="1">
    <source>
        <dbReference type="SAM" id="MobiDB-lite"/>
    </source>
</evidence>
<evidence type="ECO:0000313" key="3">
    <source>
        <dbReference type="Proteomes" id="UP000253562"/>
    </source>
</evidence>
<name>A0A368KPV6_9BACT</name>
<feature type="region of interest" description="Disordered" evidence="1">
    <location>
        <begin position="588"/>
        <end position="614"/>
    </location>
</feature>
<sequence>MSRKEFAQETFAAFEPYINIFDPGQKATWGDGTVYHTITKEDWKNYHLWKGGLNIPGFSAQRDVALNIFRPWHVEQHIFKNWPSYYTGGKNGQAMFYQDTDAHHPWQIDQERARELLEADFPFGYFCRSRRGENSYLKARYNSVVAFNRTADRMQDVIRRWFLHNEILCDFETKGTITTDDKSGSLAKLPFHSSYEERLLLLRRWQPFEEEMLKSYDDWCYYRLEEFRAKETVNVARINRILENIEKRIDESKVHKFAAYKEEIRARHEAEQHDEARTPRRTSVAVSILEKKSPQPALSSLRSEKDGSLGRAINCGSGPDGVVPSVGKTGLSDIRSITDAHQRRLKFSWWISCRLRRVATVEEALAAYKEHGCFSGQWEDGLERRTNNFRSCLEYVANIFDPAKCGSGKPQRPELDEQIRECFGIARFHLIQSGSATVKINVRVWYDEYGQRHESTGRNRVIDRRHAHFLHGIIRHSVAVHEDGAIPLKTMQCWWEKLANEGKLPEWEYDYYLACRTFLENLGWINVSGTWSRRNHKAQTCQITYTKPSVVGTTYRYPEQEEQFVSYSAITLITQSVAEDWPASHVFGQRPLPRGQPPPSRLLPSRIPPKISWN</sequence>
<feature type="compositionally biased region" description="Low complexity" evidence="1">
    <location>
        <begin position="602"/>
        <end position="614"/>
    </location>
</feature>
<dbReference type="AlphaFoldDB" id="A0A368KPV6"/>
<evidence type="ECO:0000313" key="2">
    <source>
        <dbReference type="EMBL" id="RCS47668.1"/>
    </source>
</evidence>
<accession>A0A368KPV6</accession>
<gene>
    <name evidence="2" type="ORF">DTL42_14205</name>
</gene>
<dbReference type="EMBL" id="QPEX01000028">
    <property type="protein sequence ID" value="RCS47668.1"/>
    <property type="molecule type" value="Genomic_DNA"/>
</dbReference>